<dbReference type="EMBL" id="FLUA01000029">
    <property type="protein sequence ID" value="SBV63744.1"/>
    <property type="molecule type" value="Genomic_DNA"/>
</dbReference>
<dbReference type="AlphaFoldDB" id="A0A212IAD3"/>
<sequence length="138" mass="14847">MLVTTYPFAASIITPEPSAINFCCWPPPLPAPGAPPWQNGELWNGDPSWQNGELSPKNCWKLRGIRGVFTVVLPSTLILTTDGITFSSIGARLGICWAVIAEDDVSAAVADRGDNAKPKLRASALIANVVFFMCFVLD</sequence>
<accession>A0A212IAD3</accession>
<evidence type="ECO:0000313" key="1">
    <source>
        <dbReference type="EMBL" id="SBV63744.1"/>
    </source>
</evidence>
<organism evidence="1">
    <name type="scientific">uncultured Citrobacter sp</name>
    <dbReference type="NCBI Taxonomy" id="200446"/>
    <lineage>
        <taxon>Bacteria</taxon>
        <taxon>Pseudomonadati</taxon>
        <taxon>Pseudomonadota</taxon>
        <taxon>Gammaproteobacteria</taxon>
        <taxon>Enterobacterales</taxon>
        <taxon>Enterobacteriaceae</taxon>
        <taxon>Citrobacter</taxon>
        <taxon>environmental samples</taxon>
    </lineage>
</organism>
<gene>
    <name evidence="1" type="ORF">KL86CIT2_310042</name>
</gene>
<proteinExistence type="predicted"/>
<reference evidence="1" key="1">
    <citation type="submission" date="2016-04" db="EMBL/GenBank/DDBJ databases">
        <authorList>
            <person name="Evans L.H."/>
            <person name="Alamgir A."/>
            <person name="Owens N."/>
            <person name="Weber N.D."/>
            <person name="Virtaneva K."/>
            <person name="Barbian K."/>
            <person name="Babar A."/>
            <person name="Rosenke K."/>
        </authorList>
    </citation>
    <scope>NUCLEOTIDE SEQUENCE</scope>
    <source>
        <strain evidence="1">86-2</strain>
    </source>
</reference>
<protein>
    <submittedName>
        <fullName evidence="1">Uncharacterized protein</fullName>
    </submittedName>
</protein>
<name>A0A212IAD3_9ENTR</name>